<dbReference type="EMBL" id="CP001867">
    <property type="protein sequence ID" value="ADB73825.1"/>
    <property type="molecule type" value="Genomic_DNA"/>
</dbReference>
<dbReference type="eggNOG" id="ENOG50326GD">
    <property type="taxonomic scope" value="Bacteria"/>
</dbReference>
<gene>
    <name evidence="2" type="ordered locus">Gobs_1066</name>
</gene>
<dbReference type="AlphaFoldDB" id="D2S9W2"/>
<dbReference type="Proteomes" id="UP000001382">
    <property type="component" value="Chromosome"/>
</dbReference>
<dbReference type="HOGENOM" id="CLU_2843618_0_0_11"/>
<dbReference type="KEGG" id="gob:Gobs_1066"/>
<evidence type="ECO:0000256" key="1">
    <source>
        <dbReference type="SAM" id="Phobius"/>
    </source>
</evidence>
<dbReference type="STRING" id="526225.Gobs_1066"/>
<keyword evidence="1" id="KW-0812">Transmembrane</keyword>
<reference evidence="2 3" key="1">
    <citation type="journal article" date="2010" name="Stand. Genomic Sci.">
        <title>Complete genome sequence of Geodermatophilus obscurus type strain (G-20).</title>
        <authorList>
            <person name="Ivanova N."/>
            <person name="Sikorski J."/>
            <person name="Jando M."/>
            <person name="Munk C."/>
            <person name="Lapidus A."/>
            <person name="Glavina Del Rio T."/>
            <person name="Copeland A."/>
            <person name="Tice H."/>
            <person name="Cheng J.-F."/>
            <person name="Lucas S."/>
            <person name="Chen F."/>
            <person name="Nolan M."/>
            <person name="Bruce D."/>
            <person name="Goodwin L."/>
            <person name="Pitluck S."/>
            <person name="Mavromatis K."/>
            <person name="Mikhailova N."/>
            <person name="Pati A."/>
            <person name="Chen A."/>
            <person name="Palaniappan K."/>
            <person name="Land M."/>
            <person name="Hauser L."/>
            <person name="Chang Y.-J."/>
            <person name="Jeffries C.D."/>
            <person name="Meincke L."/>
            <person name="Brettin T."/>
            <person name="Detter J.C."/>
            <person name="Detter J.C."/>
            <person name="Rohde M."/>
            <person name="Goeker M."/>
            <person name="Bristow J."/>
            <person name="Eisen J.A."/>
            <person name="Markowitz V."/>
            <person name="Hugenholtz P."/>
            <person name="Kyrpides N.C."/>
            <person name="Klenk H.-P."/>
        </authorList>
    </citation>
    <scope>NUCLEOTIDE SEQUENCE [LARGE SCALE GENOMIC DNA]</scope>
    <source>
        <strain evidence="3">ATCC 25078 / DSM 43160 / JCM 3152 / KCC A-0152 / KCTC 9177 / NBRC 13315 / NRRL B-3577 / G-20</strain>
    </source>
</reference>
<evidence type="ECO:0000313" key="3">
    <source>
        <dbReference type="Proteomes" id="UP000001382"/>
    </source>
</evidence>
<feature type="transmembrane region" description="Helical" evidence="1">
    <location>
        <begin position="32"/>
        <end position="53"/>
    </location>
</feature>
<evidence type="ECO:0000313" key="2">
    <source>
        <dbReference type="EMBL" id="ADB73825.1"/>
    </source>
</evidence>
<protein>
    <submittedName>
        <fullName evidence="2">Uncharacterized protein</fullName>
    </submittedName>
</protein>
<organism evidence="2 3">
    <name type="scientific">Geodermatophilus obscurus (strain ATCC 25078 / DSM 43160 / JCM 3152 / CCUG 61914 / KCC A-0152 / KCTC 9177 / NBRC 13315 / NRRL B-3577 / G-20)</name>
    <dbReference type="NCBI Taxonomy" id="526225"/>
    <lineage>
        <taxon>Bacteria</taxon>
        <taxon>Bacillati</taxon>
        <taxon>Actinomycetota</taxon>
        <taxon>Actinomycetes</taxon>
        <taxon>Geodermatophilales</taxon>
        <taxon>Geodermatophilaceae</taxon>
        <taxon>Geodermatophilus</taxon>
    </lineage>
</organism>
<keyword evidence="1" id="KW-1133">Transmembrane helix</keyword>
<sequence length="65" mass="6934">MLTPYGGVLVGVGALALTGVLGEPADPTALRWHVLPWDPWFLLWGLLLVVAALSRRRLSRGSPSG</sequence>
<proteinExistence type="predicted"/>
<reference evidence="3" key="2">
    <citation type="submission" date="2010-01" db="EMBL/GenBank/DDBJ databases">
        <title>The complete genome of Geodermatophilus obscurus DSM 43160.</title>
        <authorList>
            <consortium name="US DOE Joint Genome Institute (JGI-PGF)"/>
            <person name="Lucas S."/>
            <person name="Copeland A."/>
            <person name="Lapidus A."/>
            <person name="Glavina del Rio T."/>
            <person name="Dalin E."/>
            <person name="Tice H."/>
            <person name="Bruce D."/>
            <person name="Goodwin L."/>
            <person name="Pitluck S."/>
            <person name="Kyrpides N."/>
            <person name="Mavromatis K."/>
            <person name="Ivanova N."/>
            <person name="Munk A.C."/>
            <person name="Brettin T."/>
            <person name="Detter J.C."/>
            <person name="Han C."/>
            <person name="Larimer F."/>
            <person name="Land M."/>
            <person name="Hauser L."/>
            <person name="Markowitz V."/>
            <person name="Cheng J.-F."/>
            <person name="Hugenholtz P."/>
            <person name="Woyke T."/>
            <person name="Wu D."/>
            <person name="Jando M."/>
            <person name="Schneider S."/>
            <person name="Klenk H.-P."/>
            <person name="Eisen J.A."/>
        </authorList>
    </citation>
    <scope>NUCLEOTIDE SEQUENCE [LARGE SCALE GENOMIC DNA]</scope>
    <source>
        <strain evidence="3">ATCC 25078 / DSM 43160 / JCM 3152 / KCC A-0152 / KCTC 9177 / NBRC 13315 / NRRL B-3577 / G-20</strain>
    </source>
</reference>
<keyword evidence="1" id="KW-0472">Membrane</keyword>
<dbReference type="RefSeq" id="WP_012947266.1">
    <property type="nucleotide sequence ID" value="NC_013757.1"/>
</dbReference>
<name>D2S9W2_GEOOG</name>
<accession>D2S9W2</accession>
<keyword evidence="3" id="KW-1185">Reference proteome</keyword>